<evidence type="ECO:0000256" key="1">
    <source>
        <dbReference type="SAM" id="MobiDB-lite"/>
    </source>
</evidence>
<reference evidence="2 3" key="1">
    <citation type="submission" date="2016-12" db="EMBL/GenBank/DDBJ databases">
        <title>The draft genome sequence of Actinophytocola sp. 11-183.</title>
        <authorList>
            <person name="Wang W."/>
            <person name="Yuan L."/>
        </authorList>
    </citation>
    <scope>NUCLEOTIDE SEQUENCE [LARGE SCALE GENOMIC DNA]</scope>
    <source>
        <strain evidence="2 3">11-183</strain>
    </source>
</reference>
<feature type="region of interest" description="Disordered" evidence="1">
    <location>
        <begin position="70"/>
        <end position="90"/>
    </location>
</feature>
<dbReference type="STRING" id="1912961.BU204_11835"/>
<accession>A0A1Q8CSG8</accession>
<evidence type="ECO:0000313" key="3">
    <source>
        <dbReference type="Proteomes" id="UP000185596"/>
    </source>
</evidence>
<proteinExistence type="predicted"/>
<dbReference type="AlphaFoldDB" id="A0A1Q8CSG8"/>
<dbReference type="OrthoDB" id="9954364at2"/>
<sequence>MNDVPPPDETAHLDGLFMHEVTEVNTQLARYVIGHLDADAGRRTPMSTSEERALASRLTEVAEAMNARADLRDEHGTTQLLSAETTDQPS</sequence>
<name>A0A1Q8CSG8_9PSEU</name>
<organism evidence="2 3">
    <name type="scientific">Actinophytocola xanthii</name>
    <dbReference type="NCBI Taxonomy" id="1912961"/>
    <lineage>
        <taxon>Bacteria</taxon>
        <taxon>Bacillati</taxon>
        <taxon>Actinomycetota</taxon>
        <taxon>Actinomycetes</taxon>
        <taxon>Pseudonocardiales</taxon>
        <taxon>Pseudonocardiaceae</taxon>
    </lineage>
</organism>
<dbReference type="EMBL" id="MSIE01000018">
    <property type="protein sequence ID" value="OLF17304.1"/>
    <property type="molecule type" value="Genomic_DNA"/>
</dbReference>
<dbReference type="Proteomes" id="UP000185596">
    <property type="component" value="Unassembled WGS sequence"/>
</dbReference>
<feature type="compositionally biased region" description="Polar residues" evidence="1">
    <location>
        <begin position="77"/>
        <end position="90"/>
    </location>
</feature>
<keyword evidence="3" id="KW-1185">Reference proteome</keyword>
<protein>
    <submittedName>
        <fullName evidence="2">Uncharacterized protein</fullName>
    </submittedName>
</protein>
<comment type="caution">
    <text evidence="2">The sequence shown here is derived from an EMBL/GenBank/DDBJ whole genome shotgun (WGS) entry which is preliminary data.</text>
</comment>
<dbReference type="RefSeq" id="WP_075125679.1">
    <property type="nucleotide sequence ID" value="NZ_MSIE01000018.1"/>
</dbReference>
<gene>
    <name evidence="2" type="ORF">BU204_11835</name>
</gene>
<evidence type="ECO:0000313" key="2">
    <source>
        <dbReference type="EMBL" id="OLF17304.1"/>
    </source>
</evidence>